<evidence type="ECO:0000313" key="1">
    <source>
        <dbReference type="EMBL" id="KAK1262371.1"/>
    </source>
</evidence>
<protein>
    <submittedName>
        <fullName evidence="1">Uncharacterized protein</fullName>
    </submittedName>
</protein>
<accession>A0AAV9AEE2</accession>
<gene>
    <name evidence="1" type="ORF">QJS04_geneDACA011518</name>
</gene>
<sequence>MRWLNDITDNTLHFNLVNIYHINETVKQMLADPLIISPHKLHRVNQNGAAMTATAPKTKVEEAEVEGGIVEQAIGVAGAMGEGE</sequence>
<reference evidence="1" key="2">
    <citation type="submission" date="2023-06" db="EMBL/GenBank/DDBJ databases">
        <authorList>
            <person name="Ma L."/>
            <person name="Liu K.-W."/>
            <person name="Li Z."/>
            <person name="Hsiao Y.-Y."/>
            <person name="Qi Y."/>
            <person name="Fu T."/>
            <person name="Tang G."/>
            <person name="Zhang D."/>
            <person name="Sun W.-H."/>
            <person name="Liu D.-K."/>
            <person name="Li Y."/>
            <person name="Chen G.-Z."/>
            <person name="Liu X.-D."/>
            <person name="Liao X.-Y."/>
            <person name="Jiang Y.-T."/>
            <person name="Yu X."/>
            <person name="Hao Y."/>
            <person name="Huang J."/>
            <person name="Zhao X.-W."/>
            <person name="Ke S."/>
            <person name="Chen Y.-Y."/>
            <person name="Wu W.-L."/>
            <person name="Hsu J.-L."/>
            <person name="Lin Y.-F."/>
            <person name="Huang M.-D."/>
            <person name="Li C.-Y."/>
            <person name="Huang L."/>
            <person name="Wang Z.-W."/>
            <person name="Zhao X."/>
            <person name="Zhong W.-Y."/>
            <person name="Peng D.-H."/>
            <person name="Ahmad S."/>
            <person name="Lan S."/>
            <person name="Zhang J.-S."/>
            <person name="Tsai W.-C."/>
            <person name="Van De Peer Y."/>
            <person name="Liu Z.-J."/>
        </authorList>
    </citation>
    <scope>NUCLEOTIDE SEQUENCE</scope>
    <source>
        <strain evidence="1">SCP</strain>
        <tissue evidence="1">Leaves</tissue>
    </source>
</reference>
<evidence type="ECO:0000313" key="2">
    <source>
        <dbReference type="Proteomes" id="UP001179952"/>
    </source>
</evidence>
<dbReference type="EMBL" id="JAUJYN010000010">
    <property type="protein sequence ID" value="KAK1262371.1"/>
    <property type="molecule type" value="Genomic_DNA"/>
</dbReference>
<proteinExistence type="predicted"/>
<dbReference type="AlphaFoldDB" id="A0AAV9AEE2"/>
<reference evidence="1" key="1">
    <citation type="journal article" date="2023" name="Nat. Commun.">
        <title>Diploid and tetraploid genomes of Acorus and the evolution of monocots.</title>
        <authorList>
            <person name="Ma L."/>
            <person name="Liu K.W."/>
            <person name="Li Z."/>
            <person name="Hsiao Y.Y."/>
            <person name="Qi Y."/>
            <person name="Fu T."/>
            <person name="Tang G.D."/>
            <person name="Zhang D."/>
            <person name="Sun W.H."/>
            <person name="Liu D.K."/>
            <person name="Li Y."/>
            <person name="Chen G.Z."/>
            <person name="Liu X.D."/>
            <person name="Liao X.Y."/>
            <person name="Jiang Y.T."/>
            <person name="Yu X."/>
            <person name="Hao Y."/>
            <person name="Huang J."/>
            <person name="Zhao X.W."/>
            <person name="Ke S."/>
            <person name="Chen Y.Y."/>
            <person name="Wu W.L."/>
            <person name="Hsu J.L."/>
            <person name="Lin Y.F."/>
            <person name="Huang M.D."/>
            <person name="Li C.Y."/>
            <person name="Huang L."/>
            <person name="Wang Z.W."/>
            <person name="Zhao X."/>
            <person name="Zhong W.Y."/>
            <person name="Peng D.H."/>
            <person name="Ahmad S."/>
            <person name="Lan S."/>
            <person name="Zhang J.S."/>
            <person name="Tsai W.C."/>
            <person name="Van de Peer Y."/>
            <person name="Liu Z.J."/>
        </authorList>
    </citation>
    <scope>NUCLEOTIDE SEQUENCE</scope>
    <source>
        <strain evidence="1">SCP</strain>
    </source>
</reference>
<dbReference type="Proteomes" id="UP001179952">
    <property type="component" value="Unassembled WGS sequence"/>
</dbReference>
<keyword evidence="2" id="KW-1185">Reference proteome</keyword>
<name>A0AAV9AEE2_ACOGR</name>
<organism evidence="1 2">
    <name type="scientific">Acorus gramineus</name>
    <name type="common">Dwarf sweet flag</name>
    <dbReference type="NCBI Taxonomy" id="55184"/>
    <lineage>
        <taxon>Eukaryota</taxon>
        <taxon>Viridiplantae</taxon>
        <taxon>Streptophyta</taxon>
        <taxon>Embryophyta</taxon>
        <taxon>Tracheophyta</taxon>
        <taxon>Spermatophyta</taxon>
        <taxon>Magnoliopsida</taxon>
        <taxon>Liliopsida</taxon>
        <taxon>Acoraceae</taxon>
        <taxon>Acorus</taxon>
    </lineage>
</organism>
<comment type="caution">
    <text evidence="1">The sequence shown here is derived from an EMBL/GenBank/DDBJ whole genome shotgun (WGS) entry which is preliminary data.</text>
</comment>